<dbReference type="RefSeq" id="WP_312646340.1">
    <property type="nucleotide sequence ID" value="NZ_CP116967.1"/>
</dbReference>
<protein>
    <submittedName>
        <fullName evidence="2">DUF4321 domain-containing protein</fullName>
    </submittedName>
</protein>
<keyword evidence="3" id="KW-1185">Reference proteome</keyword>
<evidence type="ECO:0000313" key="3">
    <source>
        <dbReference type="Proteomes" id="UP001302719"/>
    </source>
</evidence>
<proteinExistence type="predicted"/>
<sequence length="87" mass="9464">MLKKSGSYLLLFIFIGGLLGSILGEILQVVAPQGTVQNIFVQALNLGLDPPVTVNLVLIKFTLGFLLKMNLLTVLGMFLGAYVYKHI</sequence>
<name>A0AA96GDZ8_9BACT</name>
<dbReference type="EMBL" id="CP116967">
    <property type="protein sequence ID" value="WNM59567.1"/>
    <property type="molecule type" value="Genomic_DNA"/>
</dbReference>
<dbReference type="Pfam" id="PF14209">
    <property type="entry name" value="DUF4321"/>
    <property type="match status" value="1"/>
</dbReference>
<keyword evidence="1" id="KW-1133">Transmembrane helix</keyword>
<dbReference type="InterPro" id="IPR025470">
    <property type="entry name" value="DUF4321"/>
</dbReference>
<reference evidence="2 3" key="1">
    <citation type="submission" date="2023-01" db="EMBL/GenBank/DDBJ databases">
        <title>Cultivation and genomic characterization of new, ubiquitous marine nitrite-oxidizing bacteria from the Nitrospirales.</title>
        <authorList>
            <person name="Mueller A.J."/>
            <person name="Daebeler A."/>
            <person name="Herbold C.W."/>
            <person name="Kirkegaard R.H."/>
            <person name="Daims H."/>
        </authorList>
    </citation>
    <scope>NUCLEOTIDE SEQUENCE [LARGE SCALE GENOMIC DNA]</scope>
    <source>
        <strain evidence="2 3">VA</strain>
    </source>
</reference>
<dbReference type="KEGG" id="nall:PP769_07360"/>
<dbReference type="AlphaFoldDB" id="A0AA96GDZ8"/>
<keyword evidence="1" id="KW-0472">Membrane</keyword>
<evidence type="ECO:0000256" key="1">
    <source>
        <dbReference type="SAM" id="Phobius"/>
    </source>
</evidence>
<dbReference type="Proteomes" id="UP001302719">
    <property type="component" value="Chromosome"/>
</dbReference>
<feature type="transmembrane region" description="Helical" evidence="1">
    <location>
        <begin position="65"/>
        <end position="84"/>
    </location>
</feature>
<evidence type="ECO:0000313" key="2">
    <source>
        <dbReference type="EMBL" id="WNM59567.1"/>
    </source>
</evidence>
<gene>
    <name evidence="2" type="ORF">PP769_07360</name>
</gene>
<organism evidence="2 3">
    <name type="scientific">Candidatus Nitrospira allomarina</name>
    <dbReference type="NCBI Taxonomy" id="3020900"/>
    <lineage>
        <taxon>Bacteria</taxon>
        <taxon>Pseudomonadati</taxon>
        <taxon>Nitrospirota</taxon>
        <taxon>Nitrospiria</taxon>
        <taxon>Nitrospirales</taxon>
        <taxon>Nitrospiraceae</taxon>
        <taxon>Nitrospira</taxon>
    </lineage>
</organism>
<accession>A0AA96GDZ8</accession>
<keyword evidence="1" id="KW-0812">Transmembrane</keyword>